<comment type="caution">
    <text evidence="2">The sequence shown here is derived from an EMBL/GenBank/DDBJ whole genome shotgun (WGS) entry which is preliminary data.</text>
</comment>
<dbReference type="InterPro" id="IPR036291">
    <property type="entry name" value="NAD(P)-bd_dom_sf"/>
</dbReference>
<dbReference type="EMBL" id="AMXF01000009">
    <property type="protein sequence ID" value="ENO98581.1"/>
    <property type="molecule type" value="Genomic_DNA"/>
</dbReference>
<dbReference type="RefSeq" id="WP_004356830.1">
    <property type="nucleotide sequence ID" value="NZ_AMXF01000009.1"/>
</dbReference>
<dbReference type="OrthoDB" id="9801056at2"/>
<dbReference type="Pfam" id="PF01370">
    <property type="entry name" value="Epimerase"/>
    <property type="match status" value="1"/>
</dbReference>
<dbReference type="Proteomes" id="UP000013047">
    <property type="component" value="Unassembled WGS sequence"/>
</dbReference>
<dbReference type="PANTHER" id="PTHR43245:SF58">
    <property type="entry name" value="BLL5923 PROTEIN"/>
    <property type="match status" value="1"/>
</dbReference>
<dbReference type="InterPro" id="IPR001509">
    <property type="entry name" value="Epimerase_deHydtase"/>
</dbReference>
<dbReference type="SUPFAM" id="SSF51735">
    <property type="entry name" value="NAD(P)-binding Rossmann-fold domains"/>
    <property type="match status" value="1"/>
</dbReference>
<organism evidence="2 3">
    <name type="scientific">Thauera phenylacetica B4P</name>
    <dbReference type="NCBI Taxonomy" id="1234382"/>
    <lineage>
        <taxon>Bacteria</taxon>
        <taxon>Pseudomonadati</taxon>
        <taxon>Pseudomonadota</taxon>
        <taxon>Betaproteobacteria</taxon>
        <taxon>Rhodocyclales</taxon>
        <taxon>Zoogloeaceae</taxon>
        <taxon>Thauera</taxon>
    </lineage>
</organism>
<dbReference type="PANTHER" id="PTHR43245">
    <property type="entry name" value="BIFUNCTIONAL POLYMYXIN RESISTANCE PROTEIN ARNA"/>
    <property type="match status" value="1"/>
</dbReference>
<reference evidence="2 3" key="1">
    <citation type="submission" date="2012-09" db="EMBL/GenBank/DDBJ databases">
        <title>Draft Genome Sequences of 6 Strains from Genus Thauera.</title>
        <authorList>
            <person name="Liu B."/>
            <person name="Shapleigh J.P."/>
            <person name="Frostegard A.H."/>
        </authorList>
    </citation>
    <scope>NUCLEOTIDE SEQUENCE [LARGE SCALE GENOMIC DNA]</scope>
    <source>
        <strain evidence="2 3">B4P</strain>
    </source>
</reference>
<sequence>MTFNKARVLLTGSSGFVGRSTMGRLLAEGAIVRGATRKPSDPRTDIQSPSLAEHADWGLLLQQTDVVIHAAARAHVLNESAGDPIKLFREVNMAGTLRLARQAAEVGVKRFLFLSSIGVNGTQSIKPFTESDVPHPVEPYAVSKLEAEQGLMELSRETGMEVVIIRPPLVYGPSAPGNFGKLANAVRRGIPLPLGAVTQNRRTLVGLDNLVDLIVTCAYHPAAANQAFLAGDDEDLSTADLLRRMAKAFGVSPRLLPVPVPVLKAMARAAGKSGMVERLCGSLQVDITKAREVLGWKPPLTVDEGLARVAAGF</sequence>
<feature type="domain" description="NAD-dependent epimerase/dehydratase" evidence="1">
    <location>
        <begin position="8"/>
        <end position="224"/>
    </location>
</feature>
<dbReference type="AlphaFoldDB" id="N6YWD6"/>
<keyword evidence="3" id="KW-1185">Reference proteome</keyword>
<dbReference type="Gene3D" id="3.40.50.720">
    <property type="entry name" value="NAD(P)-binding Rossmann-like Domain"/>
    <property type="match status" value="1"/>
</dbReference>
<evidence type="ECO:0000259" key="1">
    <source>
        <dbReference type="Pfam" id="PF01370"/>
    </source>
</evidence>
<dbReference type="InterPro" id="IPR050177">
    <property type="entry name" value="Lipid_A_modif_metabolic_enz"/>
</dbReference>
<accession>N6YWD6</accession>
<evidence type="ECO:0000313" key="2">
    <source>
        <dbReference type="EMBL" id="ENO98581.1"/>
    </source>
</evidence>
<evidence type="ECO:0000313" key="3">
    <source>
        <dbReference type="Proteomes" id="UP000013047"/>
    </source>
</evidence>
<proteinExistence type="predicted"/>
<dbReference type="CDD" id="cd05232">
    <property type="entry name" value="UDP_G4E_4_SDR_e"/>
    <property type="match status" value="1"/>
</dbReference>
<gene>
    <name evidence="2" type="ORF">C667_03228</name>
</gene>
<name>N6YWD6_9RHOO</name>
<protein>
    <submittedName>
        <fullName evidence="2">Nad-dependent epimerase/dehydratase</fullName>
    </submittedName>
</protein>